<proteinExistence type="predicted"/>
<comment type="caution">
    <text evidence="2">The sequence shown here is derived from an EMBL/GenBank/DDBJ whole genome shotgun (WGS) entry which is preliminary data.</text>
</comment>
<feature type="transmembrane region" description="Helical" evidence="1">
    <location>
        <begin position="9"/>
        <end position="28"/>
    </location>
</feature>
<evidence type="ECO:0000313" key="3">
    <source>
        <dbReference type="Proteomes" id="UP000289238"/>
    </source>
</evidence>
<dbReference type="Proteomes" id="UP000289238">
    <property type="component" value="Unassembled WGS sequence"/>
</dbReference>
<reference evidence="2 3" key="1">
    <citation type="submission" date="2018-07" db="EMBL/GenBank/DDBJ databases">
        <title>Leeuwenhoekiella genomics.</title>
        <authorList>
            <person name="Tahon G."/>
            <person name="Willems A."/>
        </authorList>
    </citation>
    <scope>NUCLEOTIDE SEQUENCE [LARGE SCALE GENOMIC DNA]</scope>
    <source>
        <strain evidence="2 3">LMG 22550</strain>
    </source>
</reference>
<keyword evidence="1" id="KW-1133">Transmembrane helix</keyword>
<evidence type="ECO:0000256" key="1">
    <source>
        <dbReference type="SAM" id="Phobius"/>
    </source>
</evidence>
<dbReference type="AlphaFoldDB" id="A0A4V1KRD1"/>
<keyword evidence="1" id="KW-0812">Transmembrane</keyword>
<protein>
    <recommendedName>
        <fullName evidence="4">DUF2752 domain-containing protein</fullName>
    </recommendedName>
</protein>
<dbReference type="RefSeq" id="WP_128756230.1">
    <property type="nucleotide sequence ID" value="NZ_QOVM01000001.1"/>
</dbReference>
<gene>
    <name evidence="2" type="ORF">DSM00_281</name>
</gene>
<dbReference type="EMBL" id="QOVM01000001">
    <property type="protein sequence ID" value="RXG24492.1"/>
    <property type="molecule type" value="Genomic_DNA"/>
</dbReference>
<name>A0A4V1KRD1_9FLAO</name>
<dbReference type="Pfam" id="PF10825">
    <property type="entry name" value="DUF2752"/>
    <property type="match status" value="1"/>
</dbReference>
<feature type="transmembrane region" description="Helical" evidence="1">
    <location>
        <begin position="106"/>
        <end position="125"/>
    </location>
</feature>
<feature type="transmembrane region" description="Helical" evidence="1">
    <location>
        <begin position="74"/>
        <end position="91"/>
    </location>
</feature>
<sequence length="130" mass="14965">MSEVNTKTYYYIGFALLGLGLLVFYKTYNPEVHSYFPKCPFLSLTGLQCPGCGSQRAVHHLLNGHFVNAFKQNALLLLAMPYVLLGLFLEFKKPLSKKLLNIRKRFFGSTAIWCILGIIFTFWIFRNLTF</sequence>
<organism evidence="2 3">
    <name type="scientific">Leeuwenhoekiella aequorea</name>
    <dbReference type="NCBI Taxonomy" id="283736"/>
    <lineage>
        <taxon>Bacteria</taxon>
        <taxon>Pseudomonadati</taxon>
        <taxon>Bacteroidota</taxon>
        <taxon>Flavobacteriia</taxon>
        <taxon>Flavobacteriales</taxon>
        <taxon>Flavobacteriaceae</taxon>
        <taxon>Leeuwenhoekiella</taxon>
    </lineage>
</organism>
<keyword evidence="1" id="KW-0472">Membrane</keyword>
<dbReference type="InterPro" id="IPR021215">
    <property type="entry name" value="DUF2752"/>
</dbReference>
<dbReference type="OrthoDB" id="9815897at2"/>
<keyword evidence="3" id="KW-1185">Reference proteome</keyword>
<evidence type="ECO:0000313" key="2">
    <source>
        <dbReference type="EMBL" id="RXG24492.1"/>
    </source>
</evidence>
<evidence type="ECO:0008006" key="4">
    <source>
        <dbReference type="Google" id="ProtNLM"/>
    </source>
</evidence>
<accession>A0A4V1KRD1</accession>